<protein>
    <submittedName>
        <fullName evidence="1">Uncharacterized protein</fullName>
    </submittedName>
</protein>
<name>A0A6A6I1V6_9PLEO</name>
<proteinExistence type="predicted"/>
<dbReference type="GeneID" id="54587220"/>
<keyword evidence="2" id="KW-1185">Reference proteome</keyword>
<dbReference type="EMBL" id="ML987203">
    <property type="protein sequence ID" value="KAF2244445.1"/>
    <property type="molecule type" value="Genomic_DNA"/>
</dbReference>
<dbReference type="RefSeq" id="XP_033679449.1">
    <property type="nucleotide sequence ID" value="XM_033833890.1"/>
</dbReference>
<evidence type="ECO:0000313" key="2">
    <source>
        <dbReference type="Proteomes" id="UP000800094"/>
    </source>
</evidence>
<dbReference type="OrthoDB" id="3801529at2759"/>
<organism evidence="1 2">
    <name type="scientific">Trematosphaeria pertusa</name>
    <dbReference type="NCBI Taxonomy" id="390896"/>
    <lineage>
        <taxon>Eukaryota</taxon>
        <taxon>Fungi</taxon>
        <taxon>Dikarya</taxon>
        <taxon>Ascomycota</taxon>
        <taxon>Pezizomycotina</taxon>
        <taxon>Dothideomycetes</taxon>
        <taxon>Pleosporomycetidae</taxon>
        <taxon>Pleosporales</taxon>
        <taxon>Massarineae</taxon>
        <taxon>Trematosphaeriaceae</taxon>
        <taxon>Trematosphaeria</taxon>
    </lineage>
</organism>
<gene>
    <name evidence="1" type="ORF">BU26DRAFT_569428</name>
</gene>
<dbReference type="AlphaFoldDB" id="A0A6A6I1V6"/>
<evidence type="ECO:0000313" key="1">
    <source>
        <dbReference type="EMBL" id="KAF2244445.1"/>
    </source>
</evidence>
<dbReference type="Proteomes" id="UP000800094">
    <property type="component" value="Unassembled WGS sequence"/>
</dbReference>
<reference evidence="1" key="1">
    <citation type="journal article" date="2020" name="Stud. Mycol.">
        <title>101 Dothideomycetes genomes: a test case for predicting lifestyles and emergence of pathogens.</title>
        <authorList>
            <person name="Haridas S."/>
            <person name="Albert R."/>
            <person name="Binder M."/>
            <person name="Bloem J."/>
            <person name="Labutti K."/>
            <person name="Salamov A."/>
            <person name="Andreopoulos B."/>
            <person name="Baker S."/>
            <person name="Barry K."/>
            <person name="Bills G."/>
            <person name="Bluhm B."/>
            <person name="Cannon C."/>
            <person name="Castanera R."/>
            <person name="Culley D."/>
            <person name="Daum C."/>
            <person name="Ezra D."/>
            <person name="Gonzalez J."/>
            <person name="Henrissat B."/>
            <person name="Kuo A."/>
            <person name="Liang C."/>
            <person name="Lipzen A."/>
            <person name="Lutzoni F."/>
            <person name="Magnuson J."/>
            <person name="Mondo S."/>
            <person name="Nolan M."/>
            <person name="Ohm R."/>
            <person name="Pangilinan J."/>
            <person name="Park H.-J."/>
            <person name="Ramirez L."/>
            <person name="Alfaro M."/>
            <person name="Sun H."/>
            <person name="Tritt A."/>
            <person name="Yoshinaga Y."/>
            <person name="Zwiers L.-H."/>
            <person name="Turgeon B."/>
            <person name="Goodwin S."/>
            <person name="Spatafora J."/>
            <person name="Crous P."/>
            <person name="Grigoriev I."/>
        </authorList>
    </citation>
    <scope>NUCLEOTIDE SEQUENCE</scope>
    <source>
        <strain evidence="1">CBS 122368</strain>
    </source>
</reference>
<sequence length="391" mass="44366">MNGHRLERHRPSFLVVGLTLSDQHNVFDAGIQFHNVNIHIQLKYQREPLQFSKQTFAGRFKHSLLGFFSIPRPSFESSKLQAILMCIFNYNIYSCGHTEYHYGRATTTSCTQERVCELPTFENMGEDQYHLLYEAQVRTAICAMCDAGDADLRTDPYLKNLQGIAFLLEQALEELQDSQSATASRAREVVCLLSRMSNAYWASGESRPDREEMRMYVAYATNCVEKARAAHKPEKVGVPHVLRPPASANENARCFEPFTRAFSEDSIERQLCHLVPQMSVVEAAREPLLMHRAVYAPVQAVRLPSVSAQEDFMRHMVLSRDCEPALSEDGESSIITDPFMEDLSCPASPTLSTWSKPFASEDSAPKTYFFGRDNWDCDFCGPECFCADLYD</sequence>
<accession>A0A6A6I1V6</accession>